<comment type="caution">
    <text evidence="1">The sequence shown here is derived from an EMBL/GenBank/DDBJ whole genome shotgun (WGS) entry which is preliminary data.</text>
</comment>
<name>A0ABV2NQ39_9HYPH</name>
<evidence type="ECO:0008006" key="3">
    <source>
        <dbReference type="Google" id="ProtNLM"/>
    </source>
</evidence>
<dbReference type="RefSeq" id="WP_312892499.1">
    <property type="nucleotide sequence ID" value="NZ_JBEPNV010000001.1"/>
</dbReference>
<evidence type="ECO:0000313" key="1">
    <source>
        <dbReference type="EMBL" id="MET3868642.1"/>
    </source>
</evidence>
<accession>A0ABV2NQ39</accession>
<gene>
    <name evidence="1" type="ORF">ABIC20_005951</name>
</gene>
<dbReference type="EMBL" id="JBEPNW010000002">
    <property type="protein sequence ID" value="MET3868642.1"/>
    <property type="molecule type" value="Genomic_DNA"/>
</dbReference>
<protein>
    <recommendedName>
        <fullName evidence="3">ParB/Sulfiredoxin domain-containing protein</fullName>
    </recommendedName>
</protein>
<sequence>MTKLRPIAALNFPDIQPDAELGPAPQLRLVSPTDLLVDETYQRDLSPQSVQLIRRIVGSWRWRAFKPPIVVSTEEGLHVIDGQHTAIAAATHPEIQEIPVLIVEAADRQSRAESFVRHNRDRLQVTGTQMHHALVAAGDETALTIERVCQRAGARVVRYATTSDRWLVGDTMAVEALRALVNRRHARGAREVLQVCVEARMAPVTAAFLKAVEAMLFAPEFTGAVLAADIATTIRAMGPQAEKEAVVLAVAQRLPRWRALAAILFRNTRKVRSHGRRAAA</sequence>
<evidence type="ECO:0000313" key="2">
    <source>
        <dbReference type="Proteomes" id="UP001549119"/>
    </source>
</evidence>
<reference evidence="1 2" key="1">
    <citation type="submission" date="2024-06" db="EMBL/GenBank/DDBJ databases">
        <title>Genomics of switchgrass bacterial isolates.</title>
        <authorList>
            <person name="Shade A."/>
        </authorList>
    </citation>
    <scope>NUCLEOTIDE SEQUENCE [LARGE SCALE GENOMIC DNA]</scope>
    <source>
        <strain evidence="1 2">PvP084</strain>
    </source>
</reference>
<dbReference type="Proteomes" id="UP001549119">
    <property type="component" value="Unassembled WGS sequence"/>
</dbReference>
<proteinExistence type="predicted"/>
<keyword evidence="2" id="KW-1185">Reference proteome</keyword>
<organism evidence="1 2">
    <name type="scientific">Methylobacterium radiotolerans</name>
    <dbReference type="NCBI Taxonomy" id="31998"/>
    <lineage>
        <taxon>Bacteria</taxon>
        <taxon>Pseudomonadati</taxon>
        <taxon>Pseudomonadota</taxon>
        <taxon>Alphaproteobacteria</taxon>
        <taxon>Hyphomicrobiales</taxon>
        <taxon>Methylobacteriaceae</taxon>
        <taxon>Methylobacterium</taxon>
    </lineage>
</organism>